<protein>
    <submittedName>
        <fullName evidence="1">Uncharacterized protein</fullName>
    </submittedName>
</protein>
<accession>A0A0C2YN57</accession>
<name>A0A0C2YN57_HEBCY</name>
<dbReference type="HOGENOM" id="CLU_2758048_0_0_1"/>
<dbReference type="EMBL" id="KN831778">
    <property type="protein sequence ID" value="KIM42457.1"/>
    <property type="molecule type" value="Genomic_DNA"/>
</dbReference>
<dbReference type="AlphaFoldDB" id="A0A0C2YN57"/>
<reference evidence="2" key="2">
    <citation type="submission" date="2015-01" db="EMBL/GenBank/DDBJ databases">
        <title>Evolutionary Origins and Diversification of the Mycorrhizal Mutualists.</title>
        <authorList>
            <consortium name="DOE Joint Genome Institute"/>
            <consortium name="Mycorrhizal Genomics Consortium"/>
            <person name="Kohler A."/>
            <person name="Kuo A."/>
            <person name="Nagy L.G."/>
            <person name="Floudas D."/>
            <person name="Copeland A."/>
            <person name="Barry K.W."/>
            <person name="Cichocki N."/>
            <person name="Veneault-Fourrey C."/>
            <person name="LaButti K."/>
            <person name="Lindquist E.A."/>
            <person name="Lipzen A."/>
            <person name="Lundell T."/>
            <person name="Morin E."/>
            <person name="Murat C."/>
            <person name="Riley R."/>
            <person name="Ohm R."/>
            <person name="Sun H."/>
            <person name="Tunlid A."/>
            <person name="Henrissat B."/>
            <person name="Grigoriev I.V."/>
            <person name="Hibbett D.S."/>
            <person name="Martin F."/>
        </authorList>
    </citation>
    <scope>NUCLEOTIDE SEQUENCE [LARGE SCALE GENOMIC DNA]</scope>
    <source>
        <strain evidence="2">h7</strain>
    </source>
</reference>
<organism evidence="1 2">
    <name type="scientific">Hebeloma cylindrosporum</name>
    <dbReference type="NCBI Taxonomy" id="76867"/>
    <lineage>
        <taxon>Eukaryota</taxon>
        <taxon>Fungi</taxon>
        <taxon>Dikarya</taxon>
        <taxon>Basidiomycota</taxon>
        <taxon>Agaricomycotina</taxon>
        <taxon>Agaricomycetes</taxon>
        <taxon>Agaricomycetidae</taxon>
        <taxon>Agaricales</taxon>
        <taxon>Agaricineae</taxon>
        <taxon>Hymenogastraceae</taxon>
        <taxon>Hebeloma</taxon>
    </lineage>
</organism>
<reference evidence="1 2" key="1">
    <citation type="submission" date="2014-04" db="EMBL/GenBank/DDBJ databases">
        <authorList>
            <consortium name="DOE Joint Genome Institute"/>
            <person name="Kuo A."/>
            <person name="Gay G."/>
            <person name="Dore J."/>
            <person name="Kohler A."/>
            <person name="Nagy L.G."/>
            <person name="Floudas D."/>
            <person name="Copeland A."/>
            <person name="Barry K.W."/>
            <person name="Cichocki N."/>
            <person name="Veneault-Fourrey C."/>
            <person name="LaButti K."/>
            <person name="Lindquist E.A."/>
            <person name="Lipzen A."/>
            <person name="Lundell T."/>
            <person name="Morin E."/>
            <person name="Murat C."/>
            <person name="Sun H."/>
            <person name="Tunlid A."/>
            <person name="Henrissat B."/>
            <person name="Grigoriev I.V."/>
            <person name="Hibbett D.S."/>
            <person name="Martin F."/>
            <person name="Nordberg H.P."/>
            <person name="Cantor M.N."/>
            <person name="Hua S.X."/>
        </authorList>
    </citation>
    <scope>NUCLEOTIDE SEQUENCE [LARGE SCALE GENOMIC DNA]</scope>
    <source>
        <strain evidence="2">h7</strain>
    </source>
</reference>
<evidence type="ECO:0000313" key="1">
    <source>
        <dbReference type="EMBL" id="KIM42457.1"/>
    </source>
</evidence>
<dbReference type="Proteomes" id="UP000053424">
    <property type="component" value="Unassembled WGS sequence"/>
</dbReference>
<proteinExistence type="predicted"/>
<evidence type="ECO:0000313" key="2">
    <source>
        <dbReference type="Proteomes" id="UP000053424"/>
    </source>
</evidence>
<keyword evidence="2" id="KW-1185">Reference proteome</keyword>
<gene>
    <name evidence="1" type="ORF">M413DRAFT_134429</name>
</gene>
<sequence length="70" mass="7951">MQSLELDALNEVRKSVVRTEENQKNILISPKQLSPSSVPPERPEIPCLRGSSPRPLRAVRFPIFGRLICR</sequence>